<dbReference type="EMBL" id="GL349448">
    <property type="protein sequence ID" value="KNC47849.1"/>
    <property type="molecule type" value="Genomic_DNA"/>
</dbReference>
<feature type="compositionally biased region" description="Basic and acidic residues" evidence="5">
    <location>
        <begin position="8"/>
        <end position="19"/>
    </location>
</feature>
<dbReference type="GO" id="GO:0005634">
    <property type="term" value="C:nucleus"/>
    <property type="evidence" value="ECO:0007669"/>
    <property type="project" value="UniProtKB-SubCell"/>
</dbReference>
<evidence type="ECO:0000256" key="1">
    <source>
        <dbReference type="ARBA" id="ARBA00023125"/>
    </source>
</evidence>
<feature type="domain" description="Homeobox" evidence="6">
    <location>
        <begin position="27"/>
        <end position="86"/>
    </location>
</feature>
<comment type="subcellular location">
    <subcellularLocation>
        <location evidence="4">Nucleus</location>
    </subcellularLocation>
</comment>
<dbReference type="CDD" id="cd00086">
    <property type="entry name" value="homeodomain"/>
    <property type="match status" value="1"/>
</dbReference>
<dbReference type="RefSeq" id="XP_013759327.1">
    <property type="nucleotide sequence ID" value="XM_013903873.1"/>
</dbReference>
<dbReference type="AlphaFoldDB" id="A0A0L0D669"/>
<dbReference type="Gene3D" id="1.10.10.60">
    <property type="entry name" value="Homeodomain-like"/>
    <property type="match status" value="1"/>
</dbReference>
<dbReference type="InterPro" id="IPR009057">
    <property type="entry name" value="Homeodomain-like_sf"/>
</dbReference>
<dbReference type="GeneID" id="25563642"/>
<dbReference type="STRING" id="461836.A0A0L0D669"/>
<feature type="region of interest" description="Disordered" evidence="5">
    <location>
        <begin position="1"/>
        <end position="26"/>
    </location>
</feature>
<gene>
    <name evidence="7" type="ORF">AMSG_04079</name>
</gene>
<dbReference type="eggNOG" id="KOG0773">
    <property type="taxonomic scope" value="Eukaryota"/>
</dbReference>
<evidence type="ECO:0000256" key="2">
    <source>
        <dbReference type="ARBA" id="ARBA00023155"/>
    </source>
</evidence>
<feature type="region of interest" description="Disordered" evidence="5">
    <location>
        <begin position="102"/>
        <end position="150"/>
    </location>
</feature>
<evidence type="ECO:0000256" key="4">
    <source>
        <dbReference type="PROSITE-ProRule" id="PRU00108"/>
    </source>
</evidence>
<evidence type="ECO:0000256" key="5">
    <source>
        <dbReference type="SAM" id="MobiDB-lite"/>
    </source>
</evidence>
<evidence type="ECO:0000259" key="6">
    <source>
        <dbReference type="PROSITE" id="PS50071"/>
    </source>
</evidence>
<keyword evidence="8" id="KW-1185">Reference proteome</keyword>
<evidence type="ECO:0000313" key="7">
    <source>
        <dbReference type="EMBL" id="KNC47849.1"/>
    </source>
</evidence>
<dbReference type="Proteomes" id="UP000054408">
    <property type="component" value="Unassembled WGS sequence"/>
</dbReference>
<dbReference type="OrthoDB" id="10056939at2759"/>
<dbReference type="GO" id="GO:0003677">
    <property type="term" value="F:DNA binding"/>
    <property type="evidence" value="ECO:0007669"/>
    <property type="project" value="UniProtKB-UniRule"/>
</dbReference>
<dbReference type="PROSITE" id="PS50071">
    <property type="entry name" value="HOMEOBOX_2"/>
    <property type="match status" value="1"/>
</dbReference>
<protein>
    <recommendedName>
        <fullName evidence="6">Homeobox domain-containing protein</fullName>
    </recommendedName>
</protein>
<sequence length="237" mass="26495">MGRKRRRREADDANDDHTPSKKHGLGRRRVFFSDGVTLMLNTWMASHVANPYPSRAEMEEMAEAAGLTFIQVRQWFINRRRRLPPTVVQRALAIQETITRLERKRSGDAHASSSTRRRQDRLALSPSTSSHPTEVVPPPGHGMGQSVIPNGLQSLADLPSVPPIEVRTRKGASSGLQAAHDGWRDQCQGPRGSGFVPRTEFSPLASAALFPLPCLPRPWTYTAWPSSVRLRHLPHRP</sequence>
<keyword evidence="3 4" id="KW-0539">Nucleus</keyword>
<dbReference type="PANTHER" id="PTHR11850">
    <property type="entry name" value="HOMEOBOX PROTEIN TRANSCRIPTION FACTORS"/>
    <property type="match status" value="1"/>
</dbReference>
<organism evidence="7 8">
    <name type="scientific">Thecamonas trahens ATCC 50062</name>
    <dbReference type="NCBI Taxonomy" id="461836"/>
    <lineage>
        <taxon>Eukaryota</taxon>
        <taxon>Apusozoa</taxon>
        <taxon>Apusomonadida</taxon>
        <taxon>Apusomonadidae</taxon>
        <taxon>Thecamonas</taxon>
    </lineage>
</organism>
<evidence type="ECO:0000256" key="3">
    <source>
        <dbReference type="ARBA" id="ARBA00023242"/>
    </source>
</evidence>
<dbReference type="InterPro" id="IPR001356">
    <property type="entry name" value="HD"/>
</dbReference>
<dbReference type="SUPFAM" id="SSF46689">
    <property type="entry name" value="Homeodomain-like"/>
    <property type="match status" value="1"/>
</dbReference>
<dbReference type="Pfam" id="PF05920">
    <property type="entry name" value="Homeobox_KN"/>
    <property type="match status" value="1"/>
</dbReference>
<keyword evidence="1 4" id="KW-0238">DNA-binding</keyword>
<accession>A0A0L0D669</accession>
<dbReference type="GO" id="GO:0006355">
    <property type="term" value="P:regulation of DNA-templated transcription"/>
    <property type="evidence" value="ECO:0007669"/>
    <property type="project" value="InterPro"/>
</dbReference>
<reference evidence="7 8" key="1">
    <citation type="submission" date="2010-05" db="EMBL/GenBank/DDBJ databases">
        <title>The Genome Sequence of Thecamonas trahens ATCC 50062.</title>
        <authorList>
            <consortium name="The Broad Institute Genome Sequencing Platform"/>
            <person name="Russ C."/>
            <person name="Cuomo C."/>
            <person name="Shea T."/>
            <person name="Young S.K."/>
            <person name="Zeng Q."/>
            <person name="Koehrsen M."/>
            <person name="Haas B."/>
            <person name="Borodovsky M."/>
            <person name="Guigo R."/>
            <person name="Alvarado L."/>
            <person name="Berlin A."/>
            <person name="Bochicchio J."/>
            <person name="Borenstein D."/>
            <person name="Chapman S."/>
            <person name="Chen Z."/>
            <person name="Freedman E."/>
            <person name="Gellesch M."/>
            <person name="Goldberg J."/>
            <person name="Griggs A."/>
            <person name="Gujja S."/>
            <person name="Heilman E."/>
            <person name="Heiman D."/>
            <person name="Hepburn T."/>
            <person name="Howarth C."/>
            <person name="Jen D."/>
            <person name="Larson L."/>
            <person name="Mehta T."/>
            <person name="Park D."/>
            <person name="Pearson M."/>
            <person name="Roberts A."/>
            <person name="Saif S."/>
            <person name="Shenoy N."/>
            <person name="Sisk P."/>
            <person name="Stolte C."/>
            <person name="Sykes S."/>
            <person name="Thomson T."/>
            <person name="Walk T."/>
            <person name="White J."/>
            <person name="Yandava C."/>
            <person name="Burger G."/>
            <person name="Gray M.W."/>
            <person name="Holland P.W.H."/>
            <person name="King N."/>
            <person name="Lang F.B.F."/>
            <person name="Roger A.J."/>
            <person name="Ruiz-Trillo I."/>
            <person name="Lander E."/>
            <person name="Nusbaum C."/>
        </authorList>
    </citation>
    <scope>NUCLEOTIDE SEQUENCE [LARGE SCALE GENOMIC DNA]</scope>
    <source>
        <strain evidence="7 8">ATCC 50062</strain>
    </source>
</reference>
<dbReference type="SMART" id="SM00389">
    <property type="entry name" value="HOX"/>
    <property type="match status" value="1"/>
</dbReference>
<proteinExistence type="predicted"/>
<dbReference type="InterPro" id="IPR050224">
    <property type="entry name" value="TALE_homeobox"/>
</dbReference>
<dbReference type="InterPro" id="IPR008422">
    <property type="entry name" value="KN_HD"/>
</dbReference>
<keyword evidence="2 4" id="KW-0371">Homeobox</keyword>
<evidence type="ECO:0000313" key="8">
    <source>
        <dbReference type="Proteomes" id="UP000054408"/>
    </source>
</evidence>
<feature type="DNA-binding region" description="Homeobox" evidence="4">
    <location>
        <begin position="29"/>
        <end position="87"/>
    </location>
</feature>
<name>A0A0L0D669_THETB</name>